<reference evidence="2" key="1">
    <citation type="submission" date="2024-05" db="EMBL/GenBank/DDBJ databases">
        <authorList>
            <person name="Bunk B."/>
            <person name="Swiderski J."/>
            <person name="Sproer C."/>
            <person name="Thiel V."/>
        </authorList>
    </citation>
    <scope>NUCLEOTIDE SEQUENCE</scope>
    <source>
        <strain evidence="2">DSM 17735</strain>
        <plasmid evidence="2">p5</plasmid>
    </source>
</reference>
<proteinExistence type="predicted"/>
<feature type="domain" description="KfrA N-terminal DNA-binding" evidence="1">
    <location>
        <begin position="6"/>
        <end position="56"/>
    </location>
</feature>
<keyword evidence="2" id="KW-0238">DNA-binding</keyword>
<protein>
    <submittedName>
        <fullName evidence="2">DNA-binding protein</fullName>
    </submittedName>
</protein>
<dbReference type="GO" id="GO:0003677">
    <property type="term" value="F:DNA binding"/>
    <property type="evidence" value="ECO:0007669"/>
    <property type="project" value="UniProtKB-KW"/>
</dbReference>
<dbReference type="AlphaFoldDB" id="A0AAU7M0N0"/>
<gene>
    <name evidence="2" type="ORF">ABLV49_25705</name>
</gene>
<accession>A0AAU7M0N0</accession>
<geneLocation type="plasmid" evidence="2">
    <name>p5</name>
</geneLocation>
<dbReference type="RefSeq" id="WP_349283390.1">
    <property type="nucleotide sequence ID" value="NZ_CBCSCU010000054.1"/>
</dbReference>
<dbReference type="EMBL" id="CP157680">
    <property type="protein sequence ID" value="XBP73295.1"/>
    <property type="molecule type" value="Genomic_DNA"/>
</dbReference>
<dbReference type="InterPro" id="IPR021104">
    <property type="entry name" value="KfrA_DNA-bd_N"/>
</dbReference>
<name>A0AAU7M0N0_9BURK</name>
<evidence type="ECO:0000259" key="1">
    <source>
        <dbReference type="Pfam" id="PF11740"/>
    </source>
</evidence>
<keyword evidence="2" id="KW-0614">Plasmid</keyword>
<evidence type="ECO:0000313" key="2">
    <source>
        <dbReference type="EMBL" id="XBP73295.1"/>
    </source>
</evidence>
<organism evidence="2">
    <name type="scientific">Polaromonas hydrogenivorans</name>
    <dbReference type="NCBI Taxonomy" id="335476"/>
    <lineage>
        <taxon>Bacteria</taxon>
        <taxon>Pseudomonadati</taxon>
        <taxon>Pseudomonadota</taxon>
        <taxon>Betaproteobacteria</taxon>
        <taxon>Burkholderiales</taxon>
        <taxon>Comamonadaceae</taxon>
        <taxon>Polaromonas</taxon>
    </lineage>
</organism>
<dbReference type="Pfam" id="PF11740">
    <property type="entry name" value="KfrA_N"/>
    <property type="match status" value="1"/>
</dbReference>
<sequence>MAIVNFESVAAAAESLQAAGQRASVRAVIAALGGGSPNSVLKLLGAWKSGFREQWNVKHG</sequence>